<dbReference type="PANTHER" id="PTHR11538:SF26">
    <property type="entry name" value="FERREDOXIN-FOLD ANTICODON-BINDING DOMAIN-CONTAINING PROTEIN 1"/>
    <property type="match status" value="1"/>
</dbReference>
<feature type="domain" description="25S rRNA (uridine-N(3))-methyltransferase BMT5-like" evidence="2">
    <location>
        <begin position="126"/>
        <end position="325"/>
    </location>
</feature>
<feature type="region of interest" description="Disordered" evidence="1">
    <location>
        <begin position="358"/>
        <end position="390"/>
    </location>
</feature>
<gene>
    <name evidence="3" type="ORF">BK809_0005954</name>
</gene>
<evidence type="ECO:0000313" key="3">
    <source>
        <dbReference type="EMBL" id="OMP89233.1"/>
    </source>
</evidence>
<dbReference type="Proteomes" id="UP000190776">
    <property type="component" value="Unassembled WGS sequence"/>
</dbReference>
<organism evidence="3 4">
    <name type="scientific">Diplodia seriata</name>
    <dbReference type="NCBI Taxonomy" id="420778"/>
    <lineage>
        <taxon>Eukaryota</taxon>
        <taxon>Fungi</taxon>
        <taxon>Dikarya</taxon>
        <taxon>Ascomycota</taxon>
        <taxon>Pezizomycotina</taxon>
        <taxon>Dothideomycetes</taxon>
        <taxon>Dothideomycetes incertae sedis</taxon>
        <taxon>Botryosphaeriales</taxon>
        <taxon>Botryosphaeriaceae</taxon>
        <taxon>Diplodia</taxon>
    </lineage>
</organism>
<dbReference type="AlphaFoldDB" id="A0A1S8BPX6"/>
<dbReference type="PANTHER" id="PTHR11538">
    <property type="entry name" value="PHENYLALANYL-TRNA SYNTHETASE"/>
    <property type="match status" value="1"/>
</dbReference>
<dbReference type="GO" id="GO:0005737">
    <property type="term" value="C:cytoplasm"/>
    <property type="evidence" value="ECO:0007669"/>
    <property type="project" value="TreeGrafter"/>
</dbReference>
<accession>A0A1S8BPX6</accession>
<name>A0A1S8BPX6_9PEZI</name>
<feature type="region of interest" description="Disordered" evidence="1">
    <location>
        <begin position="1"/>
        <end position="121"/>
    </location>
</feature>
<dbReference type="EMBL" id="MSZU01000074">
    <property type="protein sequence ID" value="OMP89233.1"/>
    <property type="molecule type" value="Genomic_DNA"/>
</dbReference>
<proteinExistence type="predicted"/>
<dbReference type="OrthoDB" id="273345at2759"/>
<dbReference type="InterPro" id="IPR019446">
    <property type="entry name" value="BMT5-like"/>
</dbReference>
<dbReference type="STRING" id="420778.A0A1S8BPX6"/>
<comment type="caution">
    <text evidence="3">The sequence shown here is derived from an EMBL/GenBank/DDBJ whole genome shotgun (WGS) entry which is preliminary data.</text>
</comment>
<feature type="compositionally biased region" description="Low complexity" evidence="1">
    <location>
        <begin position="59"/>
        <end position="112"/>
    </location>
</feature>
<evidence type="ECO:0000259" key="2">
    <source>
        <dbReference type="Pfam" id="PF10354"/>
    </source>
</evidence>
<dbReference type="GO" id="GO:0070475">
    <property type="term" value="P:rRNA base methylation"/>
    <property type="evidence" value="ECO:0007669"/>
    <property type="project" value="InterPro"/>
</dbReference>
<feature type="compositionally biased region" description="Basic residues" evidence="1">
    <location>
        <begin position="47"/>
        <end position="56"/>
    </location>
</feature>
<protein>
    <submittedName>
        <fullName evidence="3">UPF0617 protein</fullName>
    </submittedName>
</protein>
<evidence type="ECO:0000256" key="1">
    <source>
        <dbReference type="SAM" id="MobiDB-lite"/>
    </source>
</evidence>
<evidence type="ECO:0000313" key="4">
    <source>
        <dbReference type="Proteomes" id="UP000190776"/>
    </source>
</evidence>
<dbReference type="GO" id="GO:0070042">
    <property type="term" value="F:rRNA (uridine-N3-)-methyltransferase activity"/>
    <property type="evidence" value="ECO:0007669"/>
    <property type="project" value="InterPro"/>
</dbReference>
<reference evidence="3 4" key="1">
    <citation type="submission" date="2017-01" db="EMBL/GenBank/DDBJ databases">
        <title>Draft genome sequence of Diplodia seriata F98.1, a fungal species involved in grapevine trunk diseases.</title>
        <authorList>
            <person name="Robert-Siegwald G."/>
            <person name="Vallet J."/>
            <person name="Abou-Mansour E."/>
            <person name="Xu J."/>
            <person name="Rey P."/>
            <person name="Bertsch C."/>
            <person name="Rego C."/>
            <person name="Larignon P."/>
            <person name="Fontaine F."/>
            <person name="Lebrun M.-H."/>
        </authorList>
    </citation>
    <scope>NUCLEOTIDE SEQUENCE [LARGE SCALE GENOMIC DNA]</scope>
    <source>
        <strain evidence="3 4">F98.1</strain>
    </source>
</reference>
<dbReference type="Pfam" id="PF10354">
    <property type="entry name" value="BMT5-like"/>
    <property type="match status" value="1"/>
</dbReference>
<sequence>MSRTKKKAWLEKGRANRLAGTPGAGRPAKAQNANAKKDGAPSQQQPAKKKQKKQKQKPSDAAAPTAPDDLSANAPPSTTTTTDVDADAAAAAAADPTQQDTKNDNGQQQQQGENHYIPFDPNERILIVGDGDFSFARSAVEHHGCADVLATAYDARDELLRKYPQAEANVAYIEGEGGSRVMCGVDATKLGTYREVKKGGLGEGLVEADGEGGRAGGGGGGGGSGWDRIIFNFPHVGGKSKDVNRQVRYNQELLVSFFTAAAPLLSPLPAPSSSVSPNPTIIVTLFEGEPYTLWNIRDLARHVGLKVQRSFKFHAAAYPGYRHARTLGNVEGEMGGKWRGEERSARTYIFEAGDAAVATGGKGKGEGKKDASSGAGKKRKKGGDGSDSDE</sequence>